<dbReference type="SUPFAM" id="SSF50249">
    <property type="entry name" value="Nucleic acid-binding proteins"/>
    <property type="match status" value="1"/>
</dbReference>
<comment type="caution">
    <text evidence="6">The sequence shown here is derived from an EMBL/GenBank/DDBJ whole genome shotgun (WGS) entry which is preliminary data.</text>
</comment>
<dbReference type="Pfam" id="PF01068">
    <property type="entry name" value="DNA_ligase_A_M"/>
    <property type="match status" value="1"/>
</dbReference>
<dbReference type="CDD" id="cd07905">
    <property type="entry name" value="Adenylation_DNA_ligase_LigC"/>
    <property type="match status" value="1"/>
</dbReference>
<evidence type="ECO:0000313" key="7">
    <source>
        <dbReference type="Proteomes" id="UP001596356"/>
    </source>
</evidence>
<proteinExistence type="inferred from homology"/>
<dbReference type="RefSeq" id="WP_377821534.1">
    <property type="nucleotide sequence ID" value="NZ_JBHSWJ010000002.1"/>
</dbReference>
<protein>
    <recommendedName>
        <fullName evidence="2">DNA ligase (ATP)</fullName>
        <ecNumber evidence="2">6.5.1.1</ecNumber>
    </recommendedName>
</protein>
<dbReference type="CDD" id="cd07970">
    <property type="entry name" value="OBF_DNA_ligase_LigC"/>
    <property type="match status" value="1"/>
</dbReference>
<sequence length="359" mass="40599">MDLPVMPPVSPMLAKSVKEIPDIGHVEPKWDGFRTIVFRDGDEVELGSRNEKPMTRYFPELVEALKVNLPQRCVVDGEIVVIAGDRLEFEVLQQRIHPAASRIAKLAAETPASFIAFDLLALGDEDLMQEPFERRRALLESALADARDPVFLTPKSNELAVAQDWFTQFEGAGLDGVVAKPLDGTYQPDKRTMFKIKHERTADCVVAGYRLHKTSTAERPLLGSLLLGLYDGDRLQHVGVAASFTAARRGELIDELEPLTHDVQEHPWLEWKEWAIANPDRVPGTQSRWSQGKDLSFVPVRPERVVEVAYEHMQGNRFRHTARFRRWRPDRDPKSCTYEQLDEPVDFSLADILGSGRGQ</sequence>
<dbReference type="Proteomes" id="UP001596356">
    <property type="component" value="Unassembled WGS sequence"/>
</dbReference>
<dbReference type="InterPro" id="IPR012310">
    <property type="entry name" value="DNA_ligase_ATP-dep_cent"/>
</dbReference>
<accession>A0ABW2ARR3</accession>
<evidence type="ECO:0000313" key="6">
    <source>
        <dbReference type="EMBL" id="MFC6713626.1"/>
    </source>
</evidence>
<dbReference type="Pfam" id="PF04679">
    <property type="entry name" value="DNA_ligase_A_C"/>
    <property type="match status" value="1"/>
</dbReference>
<dbReference type="Gene3D" id="2.40.50.140">
    <property type="entry name" value="Nucleic acid-binding proteins"/>
    <property type="match status" value="1"/>
</dbReference>
<dbReference type="SUPFAM" id="SSF56091">
    <property type="entry name" value="DNA ligase/mRNA capping enzyme, catalytic domain"/>
    <property type="match status" value="1"/>
</dbReference>
<name>A0ABW2ARR3_9MICO</name>
<dbReference type="EC" id="6.5.1.1" evidence="2"/>
<dbReference type="InterPro" id="IPR044117">
    <property type="entry name" value="OBF_LigC-like"/>
</dbReference>
<feature type="domain" description="ATP-dependent DNA ligase family profile" evidence="5">
    <location>
        <begin position="105"/>
        <end position="231"/>
    </location>
</feature>
<dbReference type="InterPro" id="IPR044119">
    <property type="entry name" value="Adenylation_LigC-like"/>
</dbReference>
<evidence type="ECO:0000256" key="4">
    <source>
        <dbReference type="ARBA" id="ARBA00034003"/>
    </source>
</evidence>
<comment type="catalytic activity">
    <reaction evidence="4">
        <text>ATP + (deoxyribonucleotide)n-3'-hydroxyl + 5'-phospho-(deoxyribonucleotide)m = (deoxyribonucleotide)n+m + AMP + diphosphate.</text>
        <dbReference type="EC" id="6.5.1.1"/>
    </reaction>
</comment>
<evidence type="ECO:0000256" key="1">
    <source>
        <dbReference type="ARBA" id="ARBA00007572"/>
    </source>
</evidence>
<gene>
    <name evidence="6" type="ORF">ACFQBT_07165</name>
</gene>
<dbReference type="InterPro" id="IPR050191">
    <property type="entry name" value="ATP-dep_DNA_ligase"/>
</dbReference>
<dbReference type="Gene3D" id="3.30.470.30">
    <property type="entry name" value="DNA ligase/mRNA capping enzyme"/>
    <property type="match status" value="1"/>
</dbReference>
<dbReference type="EMBL" id="JBHSWJ010000002">
    <property type="protein sequence ID" value="MFC6713626.1"/>
    <property type="molecule type" value="Genomic_DNA"/>
</dbReference>
<dbReference type="InterPro" id="IPR012340">
    <property type="entry name" value="NA-bd_OB-fold"/>
</dbReference>
<dbReference type="PANTHER" id="PTHR45674:SF4">
    <property type="entry name" value="DNA LIGASE 1"/>
    <property type="match status" value="1"/>
</dbReference>
<evidence type="ECO:0000256" key="3">
    <source>
        <dbReference type="ARBA" id="ARBA00022598"/>
    </source>
</evidence>
<dbReference type="InterPro" id="IPR012309">
    <property type="entry name" value="DNA_ligase_ATP-dep_C"/>
</dbReference>
<reference evidence="7" key="1">
    <citation type="journal article" date="2019" name="Int. J. Syst. Evol. Microbiol.">
        <title>The Global Catalogue of Microorganisms (GCM) 10K type strain sequencing project: providing services to taxonomists for standard genome sequencing and annotation.</title>
        <authorList>
            <consortium name="The Broad Institute Genomics Platform"/>
            <consortium name="The Broad Institute Genome Sequencing Center for Infectious Disease"/>
            <person name="Wu L."/>
            <person name="Ma J."/>
        </authorList>
    </citation>
    <scope>NUCLEOTIDE SEQUENCE [LARGE SCALE GENOMIC DNA]</scope>
    <source>
        <strain evidence="7">NBRC 106593</strain>
    </source>
</reference>
<dbReference type="PROSITE" id="PS50160">
    <property type="entry name" value="DNA_LIGASE_A3"/>
    <property type="match status" value="1"/>
</dbReference>
<dbReference type="PANTHER" id="PTHR45674">
    <property type="entry name" value="DNA LIGASE 1/3 FAMILY MEMBER"/>
    <property type="match status" value="1"/>
</dbReference>
<comment type="similarity">
    <text evidence="1">Belongs to the ATP-dependent DNA ligase family.</text>
</comment>
<organism evidence="6 7">
    <name type="scientific">Branchiibius cervicis</name>
    <dbReference type="NCBI Taxonomy" id="908252"/>
    <lineage>
        <taxon>Bacteria</taxon>
        <taxon>Bacillati</taxon>
        <taxon>Actinomycetota</taxon>
        <taxon>Actinomycetes</taxon>
        <taxon>Micrococcales</taxon>
        <taxon>Dermacoccaceae</taxon>
        <taxon>Branchiibius</taxon>
    </lineage>
</organism>
<dbReference type="NCBIfam" id="NF006078">
    <property type="entry name" value="PRK08224.1"/>
    <property type="match status" value="1"/>
</dbReference>
<evidence type="ECO:0000256" key="2">
    <source>
        <dbReference type="ARBA" id="ARBA00012727"/>
    </source>
</evidence>
<dbReference type="GO" id="GO:0003910">
    <property type="term" value="F:DNA ligase (ATP) activity"/>
    <property type="evidence" value="ECO:0007669"/>
    <property type="project" value="UniProtKB-EC"/>
</dbReference>
<keyword evidence="3 6" id="KW-0436">Ligase</keyword>
<keyword evidence="7" id="KW-1185">Reference proteome</keyword>
<evidence type="ECO:0000259" key="5">
    <source>
        <dbReference type="PROSITE" id="PS50160"/>
    </source>
</evidence>